<gene>
    <name evidence="7" type="ORF">EFD62_14355</name>
</gene>
<sequence length="152" mass="17034">MKEYFPLFISSKGKKALVIGGGNIAARRISTLLNFEFDITVVAPKITKKIRQFAEDGLITYIQREFLEEDLVDKFLVVAATDKREVNKYAGERAKELGAYVSVADVKEECNFYFPAVITKDEVVIGVTSGGKSHKMVKDISNTVRKVLNHED</sequence>
<comment type="pathway">
    <text evidence="1">Porphyrin-containing compound metabolism; siroheme biosynthesis; sirohydrochlorin from precorrin-2: step 1/1.</text>
</comment>
<dbReference type="Gene3D" id="3.40.50.720">
    <property type="entry name" value="NAD(P)-binding Rossmann-like Domain"/>
    <property type="match status" value="1"/>
</dbReference>
<name>A0A4Q0I510_9FIRM</name>
<evidence type="ECO:0000313" key="8">
    <source>
        <dbReference type="Proteomes" id="UP000289166"/>
    </source>
</evidence>
<dbReference type="NCBIfam" id="TIGR01470">
    <property type="entry name" value="cysG_Nterm"/>
    <property type="match status" value="1"/>
</dbReference>
<dbReference type="Pfam" id="PF13241">
    <property type="entry name" value="NAD_binding_7"/>
    <property type="match status" value="1"/>
</dbReference>
<comment type="catalytic activity">
    <reaction evidence="6">
        <text>precorrin-2 + NAD(+) = sirohydrochlorin + NADH + 2 H(+)</text>
        <dbReference type="Rhea" id="RHEA:15613"/>
        <dbReference type="ChEBI" id="CHEBI:15378"/>
        <dbReference type="ChEBI" id="CHEBI:57540"/>
        <dbReference type="ChEBI" id="CHEBI:57945"/>
        <dbReference type="ChEBI" id="CHEBI:58351"/>
        <dbReference type="ChEBI" id="CHEBI:58827"/>
        <dbReference type="EC" id="1.3.1.76"/>
    </reaction>
</comment>
<dbReference type="EMBL" id="RLII01000026">
    <property type="protein sequence ID" value="RXE58042.1"/>
    <property type="molecule type" value="Genomic_DNA"/>
</dbReference>
<organism evidence="7 8">
    <name type="scientific">Acetivibrio mesophilus</name>
    <dbReference type="NCBI Taxonomy" id="2487273"/>
    <lineage>
        <taxon>Bacteria</taxon>
        <taxon>Bacillati</taxon>
        <taxon>Bacillota</taxon>
        <taxon>Clostridia</taxon>
        <taxon>Eubacteriales</taxon>
        <taxon>Oscillospiraceae</taxon>
        <taxon>Acetivibrio</taxon>
    </lineage>
</organism>
<dbReference type="RefSeq" id="WP_128706339.1">
    <property type="nucleotide sequence ID" value="NZ_RLII01000026.1"/>
</dbReference>
<comment type="caution">
    <text evidence="7">The sequence shown here is derived from an EMBL/GenBank/DDBJ whole genome shotgun (WGS) entry which is preliminary data.</text>
</comment>
<keyword evidence="4" id="KW-0520">NAD</keyword>
<dbReference type="UniPathway" id="UPA00262">
    <property type="reaction ID" value="UER00222"/>
</dbReference>
<accession>A0A4Q0I510</accession>
<dbReference type="SUPFAM" id="SSF51735">
    <property type="entry name" value="NAD(P)-binding Rossmann-fold domains"/>
    <property type="match status" value="1"/>
</dbReference>
<dbReference type="Proteomes" id="UP000289166">
    <property type="component" value="Unassembled WGS sequence"/>
</dbReference>
<dbReference type="InterPro" id="IPR036291">
    <property type="entry name" value="NAD(P)-bd_dom_sf"/>
</dbReference>
<reference evidence="8" key="1">
    <citation type="submission" date="2018-11" db="EMBL/GenBank/DDBJ databases">
        <title>Genome sequencing of a novel mesophilic and cellulolytic organism within the genus Hungateiclostridium.</title>
        <authorList>
            <person name="Rettenmaier R."/>
            <person name="Liebl W."/>
            <person name="Zverlov V."/>
        </authorList>
    </citation>
    <scope>NUCLEOTIDE SEQUENCE [LARGE SCALE GENOMIC DNA]</scope>
    <source>
        <strain evidence="8">N2K1</strain>
    </source>
</reference>
<proteinExistence type="predicted"/>
<dbReference type="GO" id="GO:0004325">
    <property type="term" value="F:ferrochelatase activity"/>
    <property type="evidence" value="ECO:0007669"/>
    <property type="project" value="InterPro"/>
</dbReference>
<dbReference type="OrthoDB" id="9773765at2"/>
<evidence type="ECO:0000256" key="6">
    <source>
        <dbReference type="ARBA" id="ARBA00047561"/>
    </source>
</evidence>
<dbReference type="GO" id="GO:0043115">
    <property type="term" value="F:precorrin-2 dehydrogenase activity"/>
    <property type="evidence" value="ECO:0007669"/>
    <property type="project" value="UniProtKB-EC"/>
</dbReference>
<evidence type="ECO:0000256" key="4">
    <source>
        <dbReference type="ARBA" id="ARBA00023027"/>
    </source>
</evidence>
<evidence type="ECO:0000313" key="7">
    <source>
        <dbReference type="EMBL" id="RXE58042.1"/>
    </source>
</evidence>
<keyword evidence="3" id="KW-0560">Oxidoreductase</keyword>
<evidence type="ECO:0000256" key="2">
    <source>
        <dbReference type="ARBA" id="ARBA00012400"/>
    </source>
</evidence>
<dbReference type="PANTHER" id="PTHR35330">
    <property type="entry name" value="SIROHEME BIOSYNTHESIS PROTEIN MET8"/>
    <property type="match status" value="1"/>
</dbReference>
<keyword evidence="8" id="KW-1185">Reference proteome</keyword>
<evidence type="ECO:0000256" key="1">
    <source>
        <dbReference type="ARBA" id="ARBA00005010"/>
    </source>
</evidence>
<dbReference type="InterPro" id="IPR006367">
    <property type="entry name" value="Sirohaem_synthase_N"/>
</dbReference>
<protein>
    <recommendedName>
        <fullName evidence="2">precorrin-2 dehydrogenase</fullName>
        <ecNumber evidence="2">1.3.1.76</ecNumber>
    </recommendedName>
</protein>
<evidence type="ECO:0000256" key="3">
    <source>
        <dbReference type="ARBA" id="ARBA00023002"/>
    </source>
</evidence>
<dbReference type="InterPro" id="IPR028161">
    <property type="entry name" value="Met8-like"/>
</dbReference>
<evidence type="ECO:0000256" key="5">
    <source>
        <dbReference type="ARBA" id="ARBA00023244"/>
    </source>
</evidence>
<dbReference type="EC" id="1.3.1.76" evidence="2"/>
<dbReference type="PANTHER" id="PTHR35330:SF1">
    <property type="entry name" value="SIROHEME BIOSYNTHESIS PROTEIN MET8"/>
    <property type="match status" value="1"/>
</dbReference>
<dbReference type="GO" id="GO:0019354">
    <property type="term" value="P:siroheme biosynthetic process"/>
    <property type="evidence" value="ECO:0007669"/>
    <property type="project" value="UniProtKB-UniPathway"/>
</dbReference>
<dbReference type="AlphaFoldDB" id="A0A4Q0I510"/>
<keyword evidence="5" id="KW-0627">Porphyrin biosynthesis</keyword>
<dbReference type="SUPFAM" id="SSF75615">
    <property type="entry name" value="Siroheme synthase middle domains-like"/>
    <property type="match status" value="1"/>
</dbReference>